<feature type="region of interest" description="Disordered" evidence="1">
    <location>
        <begin position="375"/>
        <end position="461"/>
    </location>
</feature>
<dbReference type="AlphaFoldDB" id="A0AAV0UGF3"/>
<dbReference type="Proteomes" id="UP001162031">
    <property type="component" value="Unassembled WGS sequence"/>
</dbReference>
<feature type="compositionally biased region" description="Polar residues" evidence="1">
    <location>
        <begin position="446"/>
        <end position="461"/>
    </location>
</feature>
<feature type="region of interest" description="Disordered" evidence="1">
    <location>
        <begin position="1"/>
        <end position="140"/>
    </location>
</feature>
<dbReference type="EMBL" id="CANTFL010001293">
    <property type="protein sequence ID" value="CAI5735922.1"/>
    <property type="molecule type" value="Genomic_DNA"/>
</dbReference>
<proteinExistence type="predicted"/>
<gene>
    <name evidence="2" type="ORF">HBR001_LOCUS6648</name>
</gene>
<feature type="compositionally biased region" description="Low complexity" evidence="1">
    <location>
        <begin position="386"/>
        <end position="423"/>
    </location>
</feature>
<evidence type="ECO:0000313" key="3">
    <source>
        <dbReference type="Proteomes" id="UP001162031"/>
    </source>
</evidence>
<protein>
    <submittedName>
        <fullName evidence="2">Uncharacterized protein</fullName>
    </submittedName>
</protein>
<feature type="compositionally biased region" description="Basic and acidic residues" evidence="1">
    <location>
        <begin position="424"/>
        <end position="435"/>
    </location>
</feature>
<reference evidence="2" key="1">
    <citation type="submission" date="2022-12" db="EMBL/GenBank/DDBJ databases">
        <authorList>
            <person name="Webb A."/>
        </authorList>
    </citation>
    <scope>NUCLEOTIDE SEQUENCE</scope>
    <source>
        <strain evidence="2">Hp1</strain>
    </source>
</reference>
<comment type="caution">
    <text evidence="2">The sequence shown here is derived from an EMBL/GenBank/DDBJ whole genome shotgun (WGS) entry which is preliminary data.</text>
</comment>
<organism evidence="2 3">
    <name type="scientific">Hyaloperonospora brassicae</name>
    <name type="common">Brassica downy mildew</name>
    <name type="synonym">Peronospora brassicae</name>
    <dbReference type="NCBI Taxonomy" id="162125"/>
    <lineage>
        <taxon>Eukaryota</taxon>
        <taxon>Sar</taxon>
        <taxon>Stramenopiles</taxon>
        <taxon>Oomycota</taxon>
        <taxon>Peronosporomycetes</taxon>
        <taxon>Peronosporales</taxon>
        <taxon>Peronosporaceae</taxon>
        <taxon>Hyaloperonospora</taxon>
    </lineage>
</organism>
<accession>A0AAV0UGF3</accession>
<evidence type="ECO:0000313" key="2">
    <source>
        <dbReference type="EMBL" id="CAI5735922.1"/>
    </source>
</evidence>
<sequence length="849" mass="92513">MENPVPISPPVSDQPSSDGSGPNHVTVSSVPNGSTVGLSPPNAPSTPISPMGGSPNVLRTRSSDDGTDEVMEGPPSSSGSPTTALASDDVSMNPRLPPDDAGTSPPRAKPRPTMADVLATQDNIRRDPAEDDAARRRVETPKPLASDIEWIEHQYATGGDWSFIASRIDQARPYALPRAKYDMVIATGRTLAKTPLQKIMVSLSGKHHGNDSLEDLYRSHEIGQISKMPGGDLRVKVKSREACLRLERTKVNILGGVYTFKEFDVLGGKYYIDISNMDSDTDTQLILHRLFLLGCKPVYDTFREVNLATGIMSATWRVYFLLSSCPRALILNGSVCDQVLFDNKLHPAHGKNAPFQSDRMPFGYRSHHGLDLGTPSSVFPPSVTGHASSQHQHRTTTQSTYAHAVKTPAASTTLTTTKQTSLQREVEAANKREGQLRQGALHGKPSASNQLVRPPSTTSDALSISSFKGSHGKITPPGSPRARTAPQLLLTTGEDDGFVAAPSRKKRGRTAIDFSNMLVKQSTLPLNGIATSNYFQVLQTMEVRFESTVLTDDPKHGVRHQVLPLGVKRPDAVQTSTESAFFVEKHHTKIKKSAKASFVPEVAEAMLNDENTALLSLLPDLLDAANHKVEGMCKILKNAANPDHFTKKVIESPLAFNSALSLTMAAGGAAIDEIAQLHAINRVLCATNPAEDNTFNTKWKKLMGSAVPSKRGDIFSLCAKWWTSSPDIEELSRASKALGMFEIVLMSIAPVIFANDHWIQYITGQPVEWIPAHHTRLLHPNALLRLLRSELGVHCMQQWREVQWQGHLLDTLEVLQQLDGFYPVDSSVLQLRAVDGEVTMIAGGLATRC</sequence>
<feature type="compositionally biased region" description="Basic and acidic residues" evidence="1">
    <location>
        <begin position="123"/>
        <end position="140"/>
    </location>
</feature>
<name>A0AAV0UGF3_HYABA</name>
<evidence type="ECO:0000256" key="1">
    <source>
        <dbReference type="SAM" id="MobiDB-lite"/>
    </source>
</evidence>
<keyword evidence="3" id="KW-1185">Reference proteome</keyword>
<feature type="compositionally biased region" description="Polar residues" evidence="1">
    <location>
        <begin position="11"/>
        <end position="37"/>
    </location>
</feature>